<proteinExistence type="predicted"/>
<reference evidence="4" key="1">
    <citation type="submission" date="2016-10" db="EMBL/GenBank/DDBJ databases">
        <authorList>
            <person name="Varghese N."/>
            <person name="Submissions S."/>
        </authorList>
    </citation>
    <scope>NUCLEOTIDE SEQUENCE [LARGE SCALE GENOMIC DNA]</scope>
    <source>
        <strain evidence="4">CGMCC 1.10683</strain>
    </source>
</reference>
<name>A0A1I6TGP1_9CAUL</name>
<gene>
    <name evidence="3" type="ORF">SAMN05192570_0034</name>
</gene>
<dbReference type="Proteomes" id="UP000198788">
    <property type="component" value="Unassembled WGS sequence"/>
</dbReference>
<evidence type="ECO:0000313" key="3">
    <source>
        <dbReference type="EMBL" id="SFS88298.1"/>
    </source>
</evidence>
<keyword evidence="1" id="KW-0472">Membrane</keyword>
<dbReference type="AlphaFoldDB" id="A0A1I6TGP1"/>
<dbReference type="EMBL" id="FOZV01000010">
    <property type="protein sequence ID" value="SFS88298.1"/>
    <property type="molecule type" value="Genomic_DNA"/>
</dbReference>
<keyword evidence="1" id="KW-0812">Transmembrane</keyword>
<dbReference type="RefSeq" id="WP_092313224.1">
    <property type="nucleotide sequence ID" value="NZ_FOZV01000010.1"/>
</dbReference>
<dbReference type="OrthoDB" id="7628565at2"/>
<evidence type="ECO:0000259" key="2">
    <source>
        <dbReference type="Pfam" id="PF13400"/>
    </source>
</evidence>
<organism evidence="3 4">
    <name type="scientific">Brevundimonas viscosa</name>
    <dbReference type="NCBI Taxonomy" id="871741"/>
    <lineage>
        <taxon>Bacteria</taxon>
        <taxon>Pseudomonadati</taxon>
        <taxon>Pseudomonadota</taxon>
        <taxon>Alphaproteobacteria</taxon>
        <taxon>Caulobacterales</taxon>
        <taxon>Caulobacteraceae</taxon>
        <taxon>Brevundimonas</taxon>
    </lineage>
</organism>
<keyword evidence="1" id="KW-1133">Transmembrane helix</keyword>
<evidence type="ECO:0000256" key="1">
    <source>
        <dbReference type="SAM" id="Phobius"/>
    </source>
</evidence>
<dbReference type="Pfam" id="PF13400">
    <property type="entry name" value="Tad"/>
    <property type="match status" value="1"/>
</dbReference>
<evidence type="ECO:0000313" key="4">
    <source>
        <dbReference type="Proteomes" id="UP000198788"/>
    </source>
</evidence>
<feature type="domain" description="Putative Flp pilus-assembly TadG-like N-terminal" evidence="2">
    <location>
        <begin position="22"/>
        <end position="67"/>
    </location>
</feature>
<feature type="transmembrane region" description="Helical" evidence="1">
    <location>
        <begin position="24"/>
        <end position="48"/>
    </location>
</feature>
<dbReference type="InterPro" id="IPR028087">
    <property type="entry name" value="Tad_N"/>
</dbReference>
<protein>
    <submittedName>
        <fullName evidence="3">Putative Flp pilus-assembly TadE/G-like</fullName>
    </submittedName>
</protein>
<sequence>MIPRVLRRVLGFADRLRRSERGSIALKFAMIGPAVMLLGVGGIDLMAVHTAKGRLQSIADAAALAGAPALALATDGSAARERADAFVRGQMEEWAEAPTYEASYEILDRGGQRAIRVLLRGHRTSFFANMLPPGGWNFVGDATASTAGLTPLCVLISGSNGAKLLNIKDAGQMKAPACLVHSNRDILVEGGNISAASVQAVTTAGGSISPSASTGAAPIADPFADLDLERQGPLGLLCTVVEMANRVKVSSGTHHVPAGRHCGGIEASGTARVLLAPGEHFFLKGSLVVKEDGRLEGEDVALFFDTASKFDFTDRAQVNLDGRKTGPYAGIVMGAMRDNRQDFIISADHVESLLGVIYVPSARLIVDGTADVARDSAWTVIVAKEMQMKGSPSLFINADYDATDVPVPAGVGPRGGARLIE</sequence>
<dbReference type="STRING" id="871741.SAMN05192570_0034"/>
<accession>A0A1I6TGP1</accession>
<keyword evidence="4" id="KW-1185">Reference proteome</keyword>